<accession>V6LZN1</accession>
<dbReference type="OrthoDB" id="62528at2759"/>
<evidence type="ECO:0000313" key="3">
    <source>
        <dbReference type="EMBL" id="KAH0575567.1"/>
    </source>
</evidence>
<sequence length="824" mass="95238">MQSSVIQVPPCVTNWFQSLKLNLPTAHLKHDFHNGWAFGHLLRKIHGSEKFETRTLENNTSFKCSQHNWDRILQLHRKNNLPFILNQEIIDRIIAKDEQTILKLFISIYENATGQQVPSIVYPTIPRNTERLKSPPTTLPKVYQTIDVSRLISQNNENISLKIDYPLNMPLFTRSSFENTRKLIDHLSSVCKKSITTFPEITDFIEMLDPRADFCYPFPQLLLRLPQEFCVKVCQQLVNNLDINLISECILEDYLLFYDFAVIMLQSVIALNQVSSSARKLFDIITDYLCDIIKHIREINADSIYIIYQNVIMSRLIKEIPLINYSLTHFFKLCLTCTNTLTPQSFNKLLSCSITNLKNTCPLYSENRLRFEVLVAFTIFASQENKYHEEIARSCVKYCLHAVLLPDSDKFVAIDLFIRCFSLFPKLILECEFPFLRLIGFIVNDQKLASSQIIDENEEPIKPLFIESNGFEFEFYFNNLVHLNYEQLLFLVLSFKKIETFDQIKSDNIMQVSKGIDQKLIELGDELPATHYFIGLLSFIQRYYQNMTQLSGLFCEALGSQLPSQETQKQQIDLCEAQLQNNPDIELLLKTVCQYLLNNPTQFNAIFSILHGRQFEDDILAQFAIQSGFQEDKYFNVSLDSGVGNIISGFIYQKISKTLYANSNISKIAPLFLFYFVINTEISPEMLQLLVRILVITKDLAIFAYQKLSEELFTTVLADDDKFSNAACDALLCILLFIPQTSFADDIRSNIQTLIEYCYSFAARGQFEGINRSLVQNKCMIFLQHIAKEQEFQAILISMIEKMDYEDFGNDQLGKFINEVAGEL</sequence>
<evidence type="ECO:0000259" key="1">
    <source>
        <dbReference type="Pfam" id="PF06294"/>
    </source>
</evidence>
<dbReference type="InterPro" id="IPR036872">
    <property type="entry name" value="CH_dom_sf"/>
</dbReference>
<reference evidence="2 3" key="1">
    <citation type="journal article" date="2014" name="PLoS Genet.">
        <title>The Genome of Spironucleus salmonicida Highlights a Fish Pathogen Adapted to Fluctuating Environments.</title>
        <authorList>
            <person name="Xu F."/>
            <person name="Jerlstrom-Hultqvist J."/>
            <person name="Einarsson E."/>
            <person name="Astvaldsson A."/>
            <person name="Svard S.G."/>
            <person name="Andersson J.O."/>
        </authorList>
    </citation>
    <scope>NUCLEOTIDE SEQUENCE</scope>
    <source>
        <strain evidence="3">ATCC 50377</strain>
    </source>
</reference>
<protein>
    <submittedName>
        <fullName evidence="3">Calponin homology domain-containing protein</fullName>
    </submittedName>
</protein>
<feature type="domain" description="CH-like" evidence="1">
    <location>
        <begin position="13"/>
        <end position="110"/>
    </location>
</feature>
<evidence type="ECO:0000313" key="2">
    <source>
        <dbReference type="EMBL" id="EST46304.1"/>
    </source>
</evidence>
<dbReference type="AlphaFoldDB" id="V6LZN1"/>
<name>V6LZN1_9EUKA</name>
<dbReference type="VEuPathDB" id="GiardiaDB:SS50377_23202"/>
<dbReference type="Pfam" id="PF06294">
    <property type="entry name" value="CH_2"/>
    <property type="match status" value="1"/>
</dbReference>
<evidence type="ECO:0000313" key="4">
    <source>
        <dbReference type="Proteomes" id="UP000018208"/>
    </source>
</evidence>
<reference evidence="3" key="2">
    <citation type="submission" date="2020-12" db="EMBL/GenBank/DDBJ databases">
        <title>New Spironucleus salmonicida genome in near-complete chromosomes.</title>
        <authorList>
            <person name="Xu F."/>
            <person name="Kurt Z."/>
            <person name="Jimenez-Gonzalez A."/>
            <person name="Astvaldsson A."/>
            <person name="Andersson J.O."/>
            <person name="Svard S.G."/>
        </authorList>
    </citation>
    <scope>NUCLEOTIDE SEQUENCE</scope>
    <source>
        <strain evidence="3">ATCC 50377</strain>
    </source>
</reference>
<dbReference type="EMBL" id="AUWU02000003">
    <property type="protein sequence ID" value="KAH0575567.1"/>
    <property type="molecule type" value="Genomic_DNA"/>
</dbReference>
<dbReference type="Gene3D" id="1.10.418.10">
    <property type="entry name" value="Calponin-like domain"/>
    <property type="match status" value="1"/>
</dbReference>
<gene>
    <name evidence="2" type="ORF">SS50377_13691</name>
    <name evidence="3" type="ORF">SS50377_23202</name>
</gene>
<keyword evidence="4" id="KW-1185">Reference proteome</keyword>
<dbReference type="Proteomes" id="UP000018208">
    <property type="component" value="Unassembled WGS sequence"/>
</dbReference>
<proteinExistence type="predicted"/>
<dbReference type="GO" id="GO:0005737">
    <property type="term" value="C:cytoplasm"/>
    <property type="evidence" value="ECO:0007669"/>
    <property type="project" value="UniProtKB-ARBA"/>
</dbReference>
<dbReference type="EMBL" id="KI546078">
    <property type="protein sequence ID" value="EST46304.1"/>
    <property type="molecule type" value="Genomic_DNA"/>
</dbReference>
<organism evidence="2">
    <name type="scientific">Spironucleus salmonicida</name>
    <dbReference type="NCBI Taxonomy" id="348837"/>
    <lineage>
        <taxon>Eukaryota</taxon>
        <taxon>Metamonada</taxon>
        <taxon>Diplomonadida</taxon>
        <taxon>Hexamitidae</taxon>
        <taxon>Hexamitinae</taxon>
        <taxon>Spironucleus</taxon>
    </lineage>
</organism>
<dbReference type="InterPro" id="IPR010441">
    <property type="entry name" value="CH_2"/>
</dbReference>